<accession>A0A916X6W0</accession>
<evidence type="ECO:0000313" key="2">
    <source>
        <dbReference type="Proteomes" id="UP000608154"/>
    </source>
</evidence>
<comment type="caution">
    <text evidence="1">The sequence shown here is derived from an EMBL/GenBank/DDBJ whole genome shotgun (WGS) entry which is preliminary data.</text>
</comment>
<dbReference type="Proteomes" id="UP000608154">
    <property type="component" value="Unassembled WGS sequence"/>
</dbReference>
<evidence type="ECO:0000313" key="1">
    <source>
        <dbReference type="EMBL" id="GGC09293.1"/>
    </source>
</evidence>
<evidence type="ECO:0008006" key="3">
    <source>
        <dbReference type="Google" id="ProtNLM"/>
    </source>
</evidence>
<reference evidence="1" key="2">
    <citation type="submission" date="2020-09" db="EMBL/GenBank/DDBJ databases">
        <authorList>
            <person name="Sun Q."/>
            <person name="Zhou Y."/>
        </authorList>
    </citation>
    <scope>NUCLEOTIDE SEQUENCE</scope>
    <source>
        <strain evidence="1">CGMCC 1.15095</strain>
    </source>
</reference>
<dbReference type="AlphaFoldDB" id="A0A916X6W0"/>
<name>A0A916X6W0_9SPHN</name>
<dbReference type="EMBL" id="BMHK01000023">
    <property type="protein sequence ID" value="GGC09293.1"/>
    <property type="molecule type" value="Genomic_DNA"/>
</dbReference>
<gene>
    <name evidence="1" type="ORF">GCM10011494_29940</name>
</gene>
<protein>
    <recommendedName>
        <fullName evidence="3">DUF429 domain-containing protein</fullName>
    </recommendedName>
</protein>
<proteinExistence type="predicted"/>
<reference evidence="1" key="1">
    <citation type="journal article" date="2014" name="Int. J. Syst. Evol. Microbiol.">
        <title>Complete genome sequence of Corynebacterium casei LMG S-19264T (=DSM 44701T), isolated from a smear-ripened cheese.</title>
        <authorList>
            <consortium name="US DOE Joint Genome Institute (JGI-PGF)"/>
            <person name="Walter F."/>
            <person name="Albersmeier A."/>
            <person name="Kalinowski J."/>
            <person name="Ruckert C."/>
        </authorList>
    </citation>
    <scope>NUCLEOTIDE SEQUENCE</scope>
    <source>
        <strain evidence="1">CGMCC 1.15095</strain>
    </source>
</reference>
<keyword evidence="2" id="KW-1185">Reference proteome</keyword>
<sequence length="297" mass="31725">MSAPRFRHFMAIDWSGAVGARQKGIAVALCGLDGGAPEVLRPRGHLLWSREDVLDLLLHHLPEDTLVGLDLGIALPFADAGAFFPGWDDSPADARGLWAMIDVICAGDPHLSATSFVEHARASAYFRRHGGREGIHFHLPGAPHRRGRMRVTEQAQARAGCKPYSNFNLVGAAQVGKSSLTGMRMLHRLEGRVPVWPVDPLPARGSLIVEIYTALAAVAADRTASRAKMTSHEALAEALASLGSPPVAGTGPIDDHTADAVLTAAWLRTAAPREALWQPAGLTEDLARTEGWTFGAP</sequence>
<organism evidence="1 2">
    <name type="scientific">Novosphingobium endophyticum</name>
    <dbReference type="NCBI Taxonomy" id="1955250"/>
    <lineage>
        <taxon>Bacteria</taxon>
        <taxon>Pseudomonadati</taxon>
        <taxon>Pseudomonadota</taxon>
        <taxon>Alphaproteobacteria</taxon>
        <taxon>Sphingomonadales</taxon>
        <taxon>Sphingomonadaceae</taxon>
        <taxon>Novosphingobium</taxon>
    </lineage>
</organism>